<protein>
    <submittedName>
        <fullName evidence="1">Uncharacterized protein</fullName>
    </submittedName>
</protein>
<keyword evidence="2" id="KW-1185">Reference proteome</keyword>
<evidence type="ECO:0000313" key="1">
    <source>
        <dbReference type="EMBL" id="QGH30798.1"/>
    </source>
</evidence>
<name>A0ABX6DPR4_KLUIN</name>
<sequence>MMNYALITNGIVKNVVICESDELASSMFSSHKVVKLQDSHAGIGWGYDGVNFIEPEREENEESFLQDEPSEKL</sequence>
<dbReference type="Proteomes" id="UP000344450">
    <property type="component" value="Chromosome"/>
</dbReference>
<proteinExistence type="predicted"/>
<evidence type="ECO:0000313" key="2">
    <source>
        <dbReference type="Proteomes" id="UP000344450"/>
    </source>
</evidence>
<accession>A0ABX6DPR4</accession>
<dbReference type="RefSeq" id="WP_153743301.1">
    <property type="nucleotide sequence ID" value="NZ_CP045843.1"/>
</dbReference>
<gene>
    <name evidence="1" type="ORF">GHC21_14435</name>
</gene>
<reference evidence="1 2" key="1">
    <citation type="submission" date="2019-10" db="EMBL/GenBank/DDBJ databases">
        <title>Complete genome sequencing of drug resistant plasmids in Kluyvera intermedia.</title>
        <authorList>
            <person name="Ke C."/>
            <person name="Jian S."/>
        </authorList>
    </citation>
    <scope>NUCLEOTIDE SEQUENCE [LARGE SCALE GENOMIC DNA]</scope>
    <source>
        <strain evidence="1 2">N2-1</strain>
    </source>
</reference>
<dbReference type="GeneID" id="91973614"/>
<dbReference type="EMBL" id="CP045845">
    <property type="protein sequence ID" value="QGH30798.1"/>
    <property type="molecule type" value="Genomic_DNA"/>
</dbReference>
<organism evidence="1 2">
    <name type="scientific">Kluyvera intermedia</name>
    <name type="common">Enterobacter intermedius</name>
    <dbReference type="NCBI Taxonomy" id="61648"/>
    <lineage>
        <taxon>Bacteria</taxon>
        <taxon>Pseudomonadati</taxon>
        <taxon>Pseudomonadota</taxon>
        <taxon>Gammaproteobacteria</taxon>
        <taxon>Enterobacterales</taxon>
        <taxon>Enterobacteriaceae</taxon>
        <taxon>Kluyvera</taxon>
    </lineage>
</organism>